<evidence type="ECO:0000256" key="1">
    <source>
        <dbReference type="SAM" id="MobiDB-lite"/>
    </source>
</evidence>
<dbReference type="EMBL" id="FNPX01000001">
    <property type="protein sequence ID" value="SDY45067.1"/>
    <property type="molecule type" value="Genomic_DNA"/>
</dbReference>
<name>A0A1H3JYP5_9RHOB</name>
<gene>
    <name evidence="2" type="ORF">SAMN05444004_101472</name>
</gene>
<dbReference type="OrthoDB" id="7658847at2"/>
<reference evidence="3" key="1">
    <citation type="submission" date="2016-10" db="EMBL/GenBank/DDBJ databases">
        <authorList>
            <person name="Varghese N."/>
            <person name="Submissions S."/>
        </authorList>
    </citation>
    <scope>NUCLEOTIDE SEQUENCE [LARGE SCALE GENOMIC DNA]</scope>
    <source>
        <strain evidence="3">DSM 100420</strain>
    </source>
</reference>
<dbReference type="Proteomes" id="UP000198914">
    <property type="component" value="Unassembled WGS sequence"/>
</dbReference>
<protein>
    <submittedName>
        <fullName evidence="2">Uncharacterized protein</fullName>
    </submittedName>
</protein>
<sequence length="210" mass="22493">MPAIPFADPDPLIADETQPVTNAQKARALIAMLEKGHDGSADVPAERLRDWANDLIRTVEAERPKPSVAPAQRRRLFTKAPPKLTVAAPSTRPVPEGQPSRLTLTAPTPHRSAPTMKPAPSLTPAIFTQGDVRKVIATTIDPVTLAREHPAVIAMTLLGKPSMDQASALRSLPGGQVRAVHRALRQLEQSQPRAPEGQSPSEERAPPISG</sequence>
<feature type="region of interest" description="Disordered" evidence="1">
    <location>
        <begin position="188"/>
        <end position="210"/>
    </location>
</feature>
<feature type="compositionally biased region" description="Basic and acidic residues" evidence="1">
    <location>
        <begin position="201"/>
        <end position="210"/>
    </location>
</feature>
<accession>A0A1H3JYP5</accession>
<keyword evidence="3" id="KW-1185">Reference proteome</keyword>
<feature type="region of interest" description="Disordered" evidence="1">
    <location>
        <begin position="1"/>
        <end position="20"/>
    </location>
</feature>
<dbReference type="AlphaFoldDB" id="A0A1H3JYP5"/>
<feature type="region of interest" description="Disordered" evidence="1">
    <location>
        <begin position="86"/>
        <end position="123"/>
    </location>
</feature>
<evidence type="ECO:0000313" key="2">
    <source>
        <dbReference type="EMBL" id="SDY45067.1"/>
    </source>
</evidence>
<dbReference type="RefSeq" id="WP_092641687.1">
    <property type="nucleotide sequence ID" value="NZ_FNPX01000001.1"/>
</dbReference>
<evidence type="ECO:0000313" key="3">
    <source>
        <dbReference type="Proteomes" id="UP000198914"/>
    </source>
</evidence>
<proteinExistence type="predicted"/>
<dbReference type="STRING" id="1244108.SAMN05444004_101472"/>
<organism evidence="2 3">
    <name type="scientific">Jannaschia faecimaris</name>
    <dbReference type="NCBI Taxonomy" id="1244108"/>
    <lineage>
        <taxon>Bacteria</taxon>
        <taxon>Pseudomonadati</taxon>
        <taxon>Pseudomonadota</taxon>
        <taxon>Alphaproteobacteria</taxon>
        <taxon>Rhodobacterales</taxon>
        <taxon>Roseobacteraceae</taxon>
        <taxon>Jannaschia</taxon>
    </lineage>
</organism>